<dbReference type="Proteomes" id="UP000231092">
    <property type="component" value="Unassembled WGS sequence"/>
</dbReference>
<dbReference type="GO" id="GO:0003700">
    <property type="term" value="F:DNA-binding transcription factor activity"/>
    <property type="evidence" value="ECO:0007669"/>
    <property type="project" value="InterPro"/>
</dbReference>
<keyword evidence="2 5" id="KW-0238">DNA-binding</keyword>
<dbReference type="InterPro" id="IPR003313">
    <property type="entry name" value="AraC-bd"/>
</dbReference>
<dbReference type="InterPro" id="IPR009057">
    <property type="entry name" value="Homeodomain-like_sf"/>
</dbReference>
<dbReference type="InterPro" id="IPR018060">
    <property type="entry name" value="HTH_AraC"/>
</dbReference>
<evidence type="ECO:0000256" key="1">
    <source>
        <dbReference type="ARBA" id="ARBA00023015"/>
    </source>
</evidence>
<dbReference type="PANTHER" id="PTHR43280">
    <property type="entry name" value="ARAC-FAMILY TRANSCRIPTIONAL REGULATOR"/>
    <property type="match status" value="1"/>
</dbReference>
<dbReference type="OrthoDB" id="9774814at2"/>
<keyword evidence="1" id="KW-0805">Transcription regulation</keyword>
<proteinExistence type="predicted"/>
<dbReference type="RefSeq" id="WP_100305640.1">
    <property type="nucleotide sequence ID" value="NZ_PGET01000001.1"/>
</dbReference>
<dbReference type="SUPFAM" id="SSF51215">
    <property type="entry name" value="Regulatory protein AraC"/>
    <property type="match status" value="1"/>
</dbReference>
<dbReference type="AlphaFoldDB" id="A0A2M8Z712"/>
<name>A0A2M8Z712_9FIRM</name>
<dbReference type="Pfam" id="PF02311">
    <property type="entry name" value="AraC_binding"/>
    <property type="match status" value="1"/>
</dbReference>
<sequence>MKVLTSFSDGIDQCIASRYFSIVHHYNEPGVLSMHSHHCHEFHFSLSGGSTFLIDNKNYLIEPGSLFMISQYEKHQLLQMDTTSPQERFVIFIDPSYLENISTPQTDLTYCFTHRPERFSHRIVLNHGQQRHFTYLFNKLAVEEGFGQDVKERSTFAELMVFMTKLAAEAFLGEGSANQKQYFSSKVTDIITYIHHNIDSPLSIGDIAAHFYLSTSYLCRLFKKSTGTTINSYIISRRIQLAQNLLSGGYSVNEVYSMCGFNDYSNFFKAFTKKVGISPKKYSQNSLR</sequence>
<dbReference type="PANTHER" id="PTHR43280:SF34">
    <property type="entry name" value="ARAC-FAMILY TRANSCRIPTIONAL REGULATOR"/>
    <property type="match status" value="1"/>
</dbReference>
<dbReference type="SMART" id="SM00342">
    <property type="entry name" value="HTH_ARAC"/>
    <property type="match status" value="1"/>
</dbReference>
<evidence type="ECO:0000313" key="6">
    <source>
        <dbReference type="Proteomes" id="UP000231092"/>
    </source>
</evidence>
<keyword evidence="3" id="KW-0804">Transcription</keyword>
<dbReference type="Gene3D" id="2.60.120.10">
    <property type="entry name" value="Jelly Rolls"/>
    <property type="match status" value="1"/>
</dbReference>
<dbReference type="EMBL" id="PGET01000001">
    <property type="protein sequence ID" value="PJJ29230.1"/>
    <property type="molecule type" value="Genomic_DNA"/>
</dbReference>
<feature type="domain" description="HTH araC/xylS-type" evidence="4">
    <location>
        <begin position="188"/>
        <end position="285"/>
    </location>
</feature>
<evidence type="ECO:0000256" key="3">
    <source>
        <dbReference type="ARBA" id="ARBA00023163"/>
    </source>
</evidence>
<dbReference type="Gene3D" id="1.10.10.60">
    <property type="entry name" value="Homeodomain-like"/>
    <property type="match status" value="2"/>
</dbReference>
<dbReference type="Pfam" id="PF12833">
    <property type="entry name" value="HTH_18"/>
    <property type="match status" value="1"/>
</dbReference>
<gene>
    <name evidence="5" type="ORF">H171_2768</name>
</gene>
<reference evidence="5 6" key="1">
    <citation type="submission" date="2017-11" db="EMBL/GenBank/DDBJ databases">
        <title>Understudied soil microbes with underappreciated capabilities: Untangling the Clostridium saccharolyticum group.</title>
        <authorList>
            <person name="Leschine S."/>
        </authorList>
    </citation>
    <scope>NUCLEOTIDE SEQUENCE [LARGE SCALE GENOMIC DNA]</scope>
    <source>
        <strain evidence="5 6">18A</strain>
    </source>
</reference>
<dbReference type="InterPro" id="IPR014710">
    <property type="entry name" value="RmlC-like_jellyroll"/>
</dbReference>
<dbReference type="GO" id="GO:0043565">
    <property type="term" value="F:sequence-specific DNA binding"/>
    <property type="evidence" value="ECO:0007669"/>
    <property type="project" value="InterPro"/>
</dbReference>
<accession>A0A2M8Z712</accession>
<evidence type="ECO:0000256" key="2">
    <source>
        <dbReference type="ARBA" id="ARBA00023125"/>
    </source>
</evidence>
<dbReference type="InterPro" id="IPR037923">
    <property type="entry name" value="HTH-like"/>
</dbReference>
<comment type="caution">
    <text evidence="5">The sequence shown here is derived from an EMBL/GenBank/DDBJ whole genome shotgun (WGS) entry which is preliminary data.</text>
</comment>
<evidence type="ECO:0000259" key="4">
    <source>
        <dbReference type="PROSITE" id="PS01124"/>
    </source>
</evidence>
<organism evidence="5 6">
    <name type="scientific">[Clostridium] celerecrescens 18A</name>
    <dbReference type="NCBI Taxonomy" id="1286362"/>
    <lineage>
        <taxon>Bacteria</taxon>
        <taxon>Bacillati</taxon>
        <taxon>Bacillota</taxon>
        <taxon>Clostridia</taxon>
        <taxon>Lachnospirales</taxon>
        <taxon>Lachnospiraceae</taxon>
        <taxon>Lacrimispora</taxon>
    </lineage>
</organism>
<dbReference type="SUPFAM" id="SSF46689">
    <property type="entry name" value="Homeodomain-like"/>
    <property type="match status" value="2"/>
</dbReference>
<evidence type="ECO:0000313" key="5">
    <source>
        <dbReference type="EMBL" id="PJJ29230.1"/>
    </source>
</evidence>
<dbReference type="PROSITE" id="PS01124">
    <property type="entry name" value="HTH_ARAC_FAMILY_2"/>
    <property type="match status" value="1"/>
</dbReference>
<protein>
    <submittedName>
        <fullName evidence="5">AraC-like DNA-binding protein</fullName>
    </submittedName>
</protein>